<dbReference type="AlphaFoldDB" id="A0A837DIM4"/>
<dbReference type="RefSeq" id="WP_015787081.1">
    <property type="nucleotide sequence ID" value="NZ_CALJZO010000040.1"/>
</dbReference>
<proteinExistence type="predicted"/>
<evidence type="ECO:0000259" key="2">
    <source>
        <dbReference type="Pfam" id="PF18726"/>
    </source>
</evidence>
<evidence type="ECO:0000313" key="4">
    <source>
        <dbReference type="Proteomes" id="UP000030848"/>
    </source>
</evidence>
<dbReference type="EMBL" id="JRZE01000001">
    <property type="protein sequence ID" value="KHF45726.1"/>
    <property type="molecule type" value="Genomic_DNA"/>
</dbReference>
<reference evidence="3 4" key="1">
    <citation type="submission" date="2014-10" db="EMBL/GenBank/DDBJ databases">
        <title>Genome sequence of Micropolyspora internatus JCM3315.</title>
        <authorList>
            <person name="Shin S.-K."/>
            <person name="Yi H."/>
        </authorList>
    </citation>
    <scope>NUCLEOTIDE SEQUENCE [LARGE SCALE GENOMIC DNA]</scope>
    <source>
        <strain evidence="3 4">JCM 3315</strain>
    </source>
</reference>
<dbReference type="OrthoDB" id="4570063at2"/>
<feature type="region of interest" description="Disordered" evidence="1">
    <location>
        <begin position="1"/>
        <end position="21"/>
    </location>
</feature>
<sequence>MTVGSVPRRAGSALLFEPRPPAPPEAVSLLAQARHGLADAGRERTLAARFAASYLSALRAGAAILAAKGRPHRRAAKPQSTWALLASTAPEVAQWAEYFAARSATHASAQAGITRGIDDAMVDDLRRRAEEFVALAHRVVHGPQGESGARTSARAPWCQARPRTRSRRDGK</sequence>
<evidence type="ECO:0000313" key="3">
    <source>
        <dbReference type="EMBL" id="KHF45726.1"/>
    </source>
</evidence>
<dbReference type="InterPro" id="IPR040891">
    <property type="entry name" value="HEPN_SAV_6107"/>
</dbReference>
<feature type="region of interest" description="Disordered" evidence="1">
    <location>
        <begin position="143"/>
        <end position="171"/>
    </location>
</feature>
<protein>
    <recommendedName>
        <fullName evidence="2">SAV-6107-like HEPN domain-containing protein</fullName>
    </recommendedName>
</protein>
<accession>A0A837DIM4</accession>
<comment type="caution">
    <text evidence="3">The sequence shown here is derived from an EMBL/GenBank/DDBJ whole genome shotgun (WGS) entry which is preliminary data.</text>
</comment>
<dbReference type="OMA" id="IRSAWEV"/>
<dbReference type="Pfam" id="PF18726">
    <property type="entry name" value="HEPN_SAV_6107"/>
    <property type="match status" value="1"/>
</dbReference>
<dbReference type="Proteomes" id="UP000030848">
    <property type="component" value="Unassembled WGS sequence"/>
</dbReference>
<organism evidence="3 4">
    <name type="scientific">Saccharomonospora viridis</name>
    <dbReference type="NCBI Taxonomy" id="1852"/>
    <lineage>
        <taxon>Bacteria</taxon>
        <taxon>Bacillati</taxon>
        <taxon>Actinomycetota</taxon>
        <taxon>Actinomycetes</taxon>
        <taxon>Pseudonocardiales</taxon>
        <taxon>Pseudonocardiaceae</taxon>
        <taxon>Saccharomonospora</taxon>
    </lineage>
</organism>
<gene>
    <name evidence="3" type="ORF">MINT15_00270</name>
</gene>
<feature type="domain" description="SAV-6107-like HEPN" evidence="2">
    <location>
        <begin position="42"/>
        <end position="135"/>
    </location>
</feature>
<evidence type="ECO:0000256" key="1">
    <source>
        <dbReference type="SAM" id="MobiDB-lite"/>
    </source>
</evidence>
<name>A0A837DIM4_9PSEU</name>
<feature type="compositionally biased region" description="Basic residues" evidence="1">
    <location>
        <begin position="162"/>
        <end position="171"/>
    </location>
</feature>